<evidence type="ECO:0000313" key="3">
    <source>
        <dbReference type="Proteomes" id="UP001497623"/>
    </source>
</evidence>
<dbReference type="EMBL" id="CAXKWB010040585">
    <property type="protein sequence ID" value="CAL4155199.1"/>
    <property type="molecule type" value="Genomic_DNA"/>
</dbReference>
<gene>
    <name evidence="2" type="ORF">MNOR_LOCUS31473</name>
</gene>
<feature type="non-terminal residue" evidence="2">
    <location>
        <position position="152"/>
    </location>
</feature>
<dbReference type="AlphaFoldDB" id="A0AAV2S2Q8"/>
<feature type="non-terminal residue" evidence="2">
    <location>
        <position position="1"/>
    </location>
</feature>
<evidence type="ECO:0000313" key="2">
    <source>
        <dbReference type="EMBL" id="CAL4155199.1"/>
    </source>
</evidence>
<proteinExistence type="predicted"/>
<feature type="region of interest" description="Disordered" evidence="1">
    <location>
        <begin position="41"/>
        <end position="152"/>
    </location>
</feature>
<dbReference type="Proteomes" id="UP001497623">
    <property type="component" value="Unassembled WGS sequence"/>
</dbReference>
<reference evidence="2 3" key="1">
    <citation type="submission" date="2024-05" db="EMBL/GenBank/DDBJ databases">
        <authorList>
            <person name="Wallberg A."/>
        </authorList>
    </citation>
    <scope>NUCLEOTIDE SEQUENCE [LARGE SCALE GENOMIC DNA]</scope>
</reference>
<organism evidence="2 3">
    <name type="scientific">Meganyctiphanes norvegica</name>
    <name type="common">Northern krill</name>
    <name type="synonym">Thysanopoda norvegica</name>
    <dbReference type="NCBI Taxonomy" id="48144"/>
    <lineage>
        <taxon>Eukaryota</taxon>
        <taxon>Metazoa</taxon>
        <taxon>Ecdysozoa</taxon>
        <taxon>Arthropoda</taxon>
        <taxon>Crustacea</taxon>
        <taxon>Multicrustacea</taxon>
        <taxon>Malacostraca</taxon>
        <taxon>Eumalacostraca</taxon>
        <taxon>Eucarida</taxon>
        <taxon>Euphausiacea</taxon>
        <taxon>Euphausiidae</taxon>
        <taxon>Meganyctiphanes</taxon>
    </lineage>
</organism>
<feature type="compositionally biased region" description="Gly residues" evidence="1">
    <location>
        <begin position="138"/>
        <end position="152"/>
    </location>
</feature>
<sequence>IVFQGFGALCIQYALYGAVLKFAHIIIREVTFILAPPKPKLKHQDPVAPLAPSAPYSPLHLHSSPLQQQQRGSNAVVRPTGPHPHPSTAASYPRPQQPYQGLSGSRDLLDGSNRGPPSGYQLSQSSVRSGSRDSLDGIDGGGGYSGVGGLRG</sequence>
<keyword evidence="3" id="KW-1185">Reference proteome</keyword>
<feature type="compositionally biased region" description="Low complexity" evidence="1">
    <location>
        <begin position="46"/>
        <end position="70"/>
    </location>
</feature>
<protein>
    <submittedName>
        <fullName evidence="2">Uncharacterized protein</fullName>
    </submittedName>
</protein>
<evidence type="ECO:0000256" key="1">
    <source>
        <dbReference type="SAM" id="MobiDB-lite"/>
    </source>
</evidence>
<name>A0AAV2S2Q8_MEGNR</name>
<comment type="caution">
    <text evidence="2">The sequence shown here is derived from an EMBL/GenBank/DDBJ whole genome shotgun (WGS) entry which is preliminary data.</text>
</comment>
<accession>A0AAV2S2Q8</accession>